<dbReference type="Proteomes" id="UP000232693">
    <property type="component" value="Chromosome"/>
</dbReference>
<dbReference type="GO" id="GO:0005737">
    <property type="term" value="C:cytoplasm"/>
    <property type="evidence" value="ECO:0007669"/>
    <property type="project" value="TreeGrafter"/>
</dbReference>
<dbReference type="KEGG" id="kpd:CW740_05900"/>
<gene>
    <name evidence="3" type="ORF">CW740_05900</name>
</gene>
<comment type="similarity">
    <text evidence="1">Belongs to the PhzF family.</text>
</comment>
<evidence type="ECO:0000313" key="4">
    <source>
        <dbReference type="Proteomes" id="UP000232693"/>
    </source>
</evidence>
<protein>
    <submittedName>
        <fullName evidence="3">PhzF family phenazine biosynthesis protein</fullName>
    </submittedName>
</protein>
<dbReference type="GO" id="GO:0016853">
    <property type="term" value="F:isomerase activity"/>
    <property type="evidence" value="ECO:0007669"/>
    <property type="project" value="UniProtKB-KW"/>
</dbReference>
<dbReference type="PIRSF" id="PIRSF016184">
    <property type="entry name" value="PhzC_PhzF"/>
    <property type="match status" value="1"/>
</dbReference>
<dbReference type="PANTHER" id="PTHR13774">
    <property type="entry name" value="PHENAZINE BIOSYNTHESIS PROTEIN"/>
    <property type="match status" value="1"/>
</dbReference>
<proteinExistence type="inferred from homology"/>
<dbReference type="EMBL" id="CP025120">
    <property type="protein sequence ID" value="AUD78811.1"/>
    <property type="molecule type" value="Genomic_DNA"/>
</dbReference>
<dbReference type="RefSeq" id="WP_106646662.1">
    <property type="nucleotide sequence ID" value="NZ_BMGO01000001.1"/>
</dbReference>
<dbReference type="SUPFAM" id="SSF54506">
    <property type="entry name" value="Diaminopimelate epimerase-like"/>
    <property type="match status" value="1"/>
</dbReference>
<evidence type="ECO:0000256" key="2">
    <source>
        <dbReference type="ARBA" id="ARBA00023235"/>
    </source>
</evidence>
<keyword evidence="4" id="KW-1185">Reference proteome</keyword>
<sequence>MEGFDGQSVFHVSVFSGDYYGKLYAGTEALIFLQEEPLSNEEMQDIAKRKDISATCFVWPSDNNSSYHIRFYNPETEIQLCGHGLLAAAKVLYEKSLIQLSEPVEFITQSSHIKARIDEDQRVWIGFKPALIEPASIPNWAEDCCNILPVEVSKVGPSNGYWIFEWPEGFDLKQLAVSFDKLTFATERALIATTRSQAKGFDYDLRYFAPQHGVNEDKATGSANRILGSYWNNRLKRHSLKAQQLSDVGAIIDIEYESPELSGAEDGTVWISGKVIVDA</sequence>
<keyword evidence="2" id="KW-0413">Isomerase</keyword>
<evidence type="ECO:0000313" key="3">
    <source>
        <dbReference type="EMBL" id="AUD78811.1"/>
    </source>
</evidence>
<dbReference type="AlphaFoldDB" id="A0A2K9AUJ2"/>
<organism evidence="3 4">
    <name type="scientific">Kangiella profundi</name>
    <dbReference type="NCBI Taxonomy" id="1561924"/>
    <lineage>
        <taxon>Bacteria</taxon>
        <taxon>Pseudomonadati</taxon>
        <taxon>Pseudomonadota</taxon>
        <taxon>Gammaproteobacteria</taxon>
        <taxon>Kangiellales</taxon>
        <taxon>Kangiellaceae</taxon>
        <taxon>Kangiella</taxon>
    </lineage>
</organism>
<reference evidence="3 4" key="1">
    <citation type="submission" date="2017-12" db="EMBL/GenBank/DDBJ databases">
        <title>Kangiella profundi FT102 completed genome.</title>
        <authorList>
            <person name="Xu J."/>
            <person name="Wang J."/>
            <person name="Lu Y."/>
        </authorList>
    </citation>
    <scope>NUCLEOTIDE SEQUENCE [LARGE SCALE GENOMIC DNA]</scope>
    <source>
        <strain evidence="3 4">FT102</strain>
    </source>
</reference>
<accession>A0A2K9AUJ2</accession>
<name>A0A2K9AUJ2_9GAMM</name>
<evidence type="ECO:0000256" key="1">
    <source>
        <dbReference type="ARBA" id="ARBA00008270"/>
    </source>
</evidence>
<dbReference type="InterPro" id="IPR003719">
    <property type="entry name" value="Phenazine_PhzF-like"/>
</dbReference>
<dbReference type="PANTHER" id="PTHR13774:SF17">
    <property type="entry name" value="PHENAZINE BIOSYNTHESIS-LIKE DOMAIN-CONTAINING PROTEIN"/>
    <property type="match status" value="1"/>
</dbReference>
<dbReference type="Gene3D" id="3.10.310.10">
    <property type="entry name" value="Diaminopimelate Epimerase, Chain A, domain 1"/>
    <property type="match status" value="2"/>
</dbReference>
<dbReference type="OrthoDB" id="9788221at2"/>
<dbReference type="Pfam" id="PF02567">
    <property type="entry name" value="PhzC-PhzF"/>
    <property type="match status" value="1"/>
</dbReference>